<dbReference type="GO" id="GO:0008061">
    <property type="term" value="F:chitin binding"/>
    <property type="evidence" value="ECO:0007669"/>
    <property type="project" value="InterPro"/>
</dbReference>
<reference evidence="3 4" key="1">
    <citation type="journal article" date="2018" name="Gigascience">
        <title>Genomes of trombidid mites reveal novel predicted allergens and laterally-transferred genes associated with secondary metabolism.</title>
        <authorList>
            <person name="Dong X."/>
            <person name="Chaisiri K."/>
            <person name="Xia D."/>
            <person name="Armstrong S.D."/>
            <person name="Fang Y."/>
            <person name="Donnelly M.J."/>
            <person name="Kadowaki T."/>
            <person name="McGarry J.W."/>
            <person name="Darby A.C."/>
            <person name="Makepeace B.L."/>
        </authorList>
    </citation>
    <scope>NUCLEOTIDE SEQUENCE [LARGE SCALE GENOMIC DNA]</scope>
    <source>
        <strain evidence="3">UoL-UT</strain>
    </source>
</reference>
<dbReference type="SMART" id="SM00494">
    <property type="entry name" value="ChtBD2"/>
    <property type="match status" value="1"/>
</dbReference>
<keyword evidence="4" id="KW-1185">Reference proteome</keyword>
<feature type="signal peptide" evidence="1">
    <location>
        <begin position="1"/>
        <end position="20"/>
    </location>
</feature>
<dbReference type="AlphaFoldDB" id="A0A443S9P6"/>
<dbReference type="Proteomes" id="UP000288716">
    <property type="component" value="Unassembled WGS sequence"/>
</dbReference>
<dbReference type="GO" id="GO:0005576">
    <property type="term" value="C:extracellular region"/>
    <property type="evidence" value="ECO:0007669"/>
    <property type="project" value="InterPro"/>
</dbReference>
<protein>
    <recommendedName>
        <fullName evidence="2">Chitin-binding type-2 domain-containing protein</fullName>
    </recommendedName>
</protein>
<gene>
    <name evidence="3" type="ORF">B4U80_07291</name>
</gene>
<dbReference type="EMBL" id="NCKV01005188">
    <property type="protein sequence ID" value="RWS24230.1"/>
    <property type="molecule type" value="Genomic_DNA"/>
</dbReference>
<evidence type="ECO:0000313" key="4">
    <source>
        <dbReference type="Proteomes" id="UP000288716"/>
    </source>
</evidence>
<dbReference type="Gene3D" id="2.170.140.10">
    <property type="entry name" value="Chitin binding domain"/>
    <property type="match status" value="1"/>
</dbReference>
<name>A0A443S9P6_9ACAR</name>
<dbReference type="InterPro" id="IPR036508">
    <property type="entry name" value="Chitin-bd_dom_sf"/>
</dbReference>
<proteinExistence type="predicted"/>
<organism evidence="3 4">
    <name type="scientific">Leptotrombidium deliense</name>
    <dbReference type="NCBI Taxonomy" id="299467"/>
    <lineage>
        <taxon>Eukaryota</taxon>
        <taxon>Metazoa</taxon>
        <taxon>Ecdysozoa</taxon>
        <taxon>Arthropoda</taxon>
        <taxon>Chelicerata</taxon>
        <taxon>Arachnida</taxon>
        <taxon>Acari</taxon>
        <taxon>Acariformes</taxon>
        <taxon>Trombidiformes</taxon>
        <taxon>Prostigmata</taxon>
        <taxon>Anystina</taxon>
        <taxon>Parasitengona</taxon>
        <taxon>Trombiculoidea</taxon>
        <taxon>Trombiculidae</taxon>
        <taxon>Leptotrombidium</taxon>
    </lineage>
</organism>
<feature type="domain" description="Chitin-binding type-2" evidence="2">
    <location>
        <begin position="34"/>
        <end position="91"/>
    </location>
</feature>
<evidence type="ECO:0000313" key="3">
    <source>
        <dbReference type="EMBL" id="RWS24230.1"/>
    </source>
</evidence>
<evidence type="ECO:0000256" key="1">
    <source>
        <dbReference type="SAM" id="SignalP"/>
    </source>
</evidence>
<keyword evidence="1" id="KW-0732">Signal</keyword>
<accession>A0A443S9P6</accession>
<dbReference type="PROSITE" id="PS50940">
    <property type="entry name" value="CHIT_BIND_II"/>
    <property type="match status" value="1"/>
</dbReference>
<evidence type="ECO:0000259" key="2">
    <source>
        <dbReference type="PROSITE" id="PS50940"/>
    </source>
</evidence>
<dbReference type="VEuPathDB" id="VectorBase:LDEU007814"/>
<comment type="caution">
    <text evidence="3">The sequence shown here is derived from an EMBL/GenBank/DDBJ whole genome shotgun (WGS) entry which is preliminary data.</text>
</comment>
<dbReference type="InterPro" id="IPR002557">
    <property type="entry name" value="Chitin-bd_dom"/>
</dbReference>
<dbReference type="Pfam" id="PF01607">
    <property type="entry name" value="CBM_14"/>
    <property type="match status" value="1"/>
</dbReference>
<sequence>MAALLYSCLLSLHVSHRVNAFFLSTQTNEKNETAFSCDGRIDGFYGDTATDCSSYFVCENSNLYRLECPEEMAFDVSLSSCVSQNSFDCRESETYSSSNPVSYTRFPILDAYNYWQNKAMTADTFETAESSTYEHPTAASFAGHWDMLPVQSDNSRSAMSYDQFYNPLFVYS</sequence>
<dbReference type="SUPFAM" id="SSF57625">
    <property type="entry name" value="Invertebrate chitin-binding proteins"/>
    <property type="match status" value="1"/>
</dbReference>
<dbReference type="OrthoDB" id="6407151at2759"/>
<feature type="chain" id="PRO_5019435223" description="Chitin-binding type-2 domain-containing protein" evidence="1">
    <location>
        <begin position="21"/>
        <end position="172"/>
    </location>
</feature>